<keyword evidence="3" id="KW-1185">Reference proteome</keyword>
<dbReference type="InterPro" id="IPR015421">
    <property type="entry name" value="PyrdxlP-dep_Trfase_major"/>
</dbReference>
<dbReference type="GO" id="GO:0047536">
    <property type="term" value="F:2-aminoadipate transaminase activity"/>
    <property type="evidence" value="ECO:0007669"/>
    <property type="project" value="TreeGrafter"/>
</dbReference>
<reference evidence="2 3" key="1">
    <citation type="submission" date="2014-02" db="EMBL/GenBank/DDBJ databases">
        <title>The genome sequence of Colletotrichum nymphaeae SA-01.</title>
        <authorList>
            <person name="Baroncelli R."/>
            <person name="Thon M.R."/>
        </authorList>
    </citation>
    <scope>NUCLEOTIDE SEQUENCE [LARGE SCALE GENOMIC DNA]</scope>
    <source>
        <strain evidence="2 3">SA-01</strain>
    </source>
</reference>
<name>A0A135U921_9PEZI</name>
<organism evidence="2 3">
    <name type="scientific">Colletotrichum nymphaeae SA-01</name>
    <dbReference type="NCBI Taxonomy" id="1460502"/>
    <lineage>
        <taxon>Eukaryota</taxon>
        <taxon>Fungi</taxon>
        <taxon>Dikarya</taxon>
        <taxon>Ascomycota</taxon>
        <taxon>Pezizomycotina</taxon>
        <taxon>Sordariomycetes</taxon>
        <taxon>Hypocreomycetidae</taxon>
        <taxon>Glomerellales</taxon>
        <taxon>Glomerellaceae</taxon>
        <taxon>Colletotrichum</taxon>
        <taxon>Colletotrichum acutatum species complex</taxon>
    </lineage>
</organism>
<evidence type="ECO:0000313" key="2">
    <source>
        <dbReference type="EMBL" id="KXH56863.1"/>
    </source>
</evidence>
<keyword evidence="2" id="KW-0032">Aminotransferase</keyword>
<dbReference type="GO" id="GO:0030170">
    <property type="term" value="F:pyridoxal phosphate binding"/>
    <property type="evidence" value="ECO:0007669"/>
    <property type="project" value="InterPro"/>
</dbReference>
<evidence type="ECO:0000313" key="3">
    <source>
        <dbReference type="Proteomes" id="UP000070054"/>
    </source>
</evidence>
<sequence length="475" mass="51733">MGSDTTASSSKSLSLINLQLGWPSPRLFAASALLDGATQVLTSESETAAALIYGPHIGHPPLRKSIAEWLSSVYSTEIDYERISINNGASGNLANVLLKFTDPLYTRKIFMVEPTYFLACPIFEDNGFQGKLAGVPENDADGLDIDFLRRELAAAEAQAIGDAQNLGRPDIPTIKVGKKYPKIYKYVIYIVPTFSNPSGKTLCLQTRKDLVALARKYDTLVVSDDVYDFLSWPEDLSAPDDTSGAVPPRLVDIDHNMPGYSTWGNTLSNGSFSKVIGPGVRVGWADGTTAFARELAEVGSSSSGGAPSHLTSTFVDKMLRSGSLQTHIKKTLIPAYRERYHALMTSIRDILVPLGVTVEFNHPEDAAQATTGGFFAYLRLPEDLPVARTVAAIALKEKLLRVAFGHMFVVSGDKGSVQRAESKNGFSRCIRLCWAWHEVAELKEGIERLAATILDIRSRLEAGEDMSEQVSIGIR</sequence>
<dbReference type="Pfam" id="PF00155">
    <property type="entry name" value="Aminotran_1_2"/>
    <property type="match status" value="1"/>
</dbReference>
<dbReference type="OrthoDB" id="7042322at2759"/>
<dbReference type="InterPro" id="IPR015424">
    <property type="entry name" value="PyrdxlP-dep_Trfase"/>
</dbReference>
<dbReference type="PANTHER" id="PTHR42858">
    <property type="entry name" value="AMINOTRANSFERASE"/>
    <property type="match status" value="1"/>
</dbReference>
<keyword evidence="2" id="KW-0808">Transferase</keyword>
<proteinExistence type="predicted"/>
<dbReference type="InterPro" id="IPR015422">
    <property type="entry name" value="PyrdxlP-dep_Trfase_small"/>
</dbReference>
<dbReference type="Proteomes" id="UP000070054">
    <property type="component" value="Unassembled WGS sequence"/>
</dbReference>
<dbReference type="PANTHER" id="PTHR42858:SF1">
    <property type="entry name" value="LD15494P"/>
    <property type="match status" value="1"/>
</dbReference>
<feature type="domain" description="Aminotransferase class I/classII large" evidence="1">
    <location>
        <begin position="44"/>
        <end position="449"/>
    </location>
</feature>
<dbReference type="EMBL" id="JEMN01000768">
    <property type="protein sequence ID" value="KXH56863.1"/>
    <property type="molecule type" value="Genomic_DNA"/>
</dbReference>
<dbReference type="FunFam" id="3.40.640.10:FF:000080">
    <property type="entry name" value="Aminotransferase, putative"/>
    <property type="match status" value="1"/>
</dbReference>
<protein>
    <submittedName>
        <fullName evidence="2">Aminotransferase</fullName>
    </submittedName>
</protein>
<gene>
    <name evidence="2" type="ORF">CNYM01_13039</name>
</gene>
<dbReference type="SUPFAM" id="SSF53383">
    <property type="entry name" value="PLP-dependent transferases"/>
    <property type="match status" value="1"/>
</dbReference>
<accession>A0A135U921</accession>
<dbReference type="InterPro" id="IPR004839">
    <property type="entry name" value="Aminotransferase_I/II_large"/>
</dbReference>
<dbReference type="Gene3D" id="3.90.1150.10">
    <property type="entry name" value="Aspartate Aminotransferase, domain 1"/>
    <property type="match status" value="1"/>
</dbReference>
<evidence type="ECO:0000259" key="1">
    <source>
        <dbReference type="Pfam" id="PF00155"/>
    </source>
</evidence>
<dbReference type="CDD" id="cd00609">
    <property type="entry name" value="AAT_like"/>
    <property type="match status" value="1"/>
</dbReference>
<comment type="caution">
    <text evidence="2">The sequence shown here is derived from an EMBL/GenBank/DDBJ whole genome shotgun (WGS) entry which is preliminary data.</text>
</comment>
<dbReference type="AlphaFoldDB" id="A0A135U921"/>
<dbReference type="Gene3D" id="3.40.640.10">
    <property type="entry name" value="Type I PLP-dependent aspartate aminotransferase-like (Major domain)"/>
    <property type="match status" value="1"/>
</dbReference>